<dbReference type="Proteomes" id="UP000619033">
    <property type="component" value="Unassembled WGS sequence"/>
</dbReference>
<dbReference type="RefSeq" id="WP_202658400.1">
    <property type="nucleotide sequence ID" value="NZ_JAESVP010000002.1"/>
</dbReference>
<proteinExistence type="predicted"/>
<dbReference type="AlphaFoldDB" id="A0A8J7MQZ7"/>
<protein>
    <recommendedName>
        <fullName evidence="3">Lipoprotein</fullName>
    </recommendedName>
</protein>
<gene>
    <name evidence="1" type="ORF">JI744_03940</name>
</gene>
<organism evidence="1 2">
    <name type="scientific">Fuscibacter oryzae</name>
    <dbReference type="NCBI Taxonomy" id="2803939"/>
    <lineage>
        <taxon>Bacteria</taxon>
        <taxon>Pseudomonadati</taxon>
        <taxon>Pseudomonadota</taxon>
        <taxon>Alphaproteobacteria</taxon>
        <taxon>Rhodobacterales</taxon>
        <taxon>Paracoccaceae</taxon>
        <taxon>Fuscibacter</taxon>
    </lineage>
</organism>
<evidence type="ECO:0000313" key="1">
    <source>
        <dbReference type="EMBL" id="MBL4927250.1"/>
    </source>
</evidence>
<dbReference type="PROSITE" id="PS51257">
    <property type="entry name" value="PROKAR_LIPOPROTEIN"/>
    <property type="match status" value="1"/>
</dbReference>
<keyword evidence="2" id="KW-1185">Reference proteome</keyword>
<name>A0A8J7MQZ7_9RHOB</name>
<sequence>MRAPFAMILLAALAGCGGKDDPAATASPAAGGFDIKVDGVAYSAELMPTATGSSLKVTRPGQPMTYDEGALAKQVGGQFCSGRGKRLAPWSLGQFQGDGWVFDGGCA</sequence>
<comment type="caution">
    <text evidence="1">The sequence shown here is derived from an EMBL/GenBank/DDBJ whole genome shotgun (WGS) entry which is preliminary data.</text>
</comment>
<reference evidence="1" key="1">
    <citation type="submission" date="2021-01" db="EMBL/GenBank/DDBJ databases">
        <title>Genome seq and assembly of Tabrizicola sp. KVB23.</title>
        <authorList>
            <person name="Chhetri G."/>
        </authorList>
    </citation>
    <scope>NUCLEOTIDE SEQUENCE</scope>
    <source>
        <strain evidence="1">KVB23</strain>
    </source>
</reference>
<accession>A0A8J7MQZ7</accession>
<evidence type="ECO:0008006" key="3">
    <source>
        <dbReference type="Google" id="ProtNLM"/>
    </source>
</evidence>
<evidence type="ECO:0000313" key="2">
    <source>
        <dbReference type="Proteomes" id="UP000619033"/>
    </source>
</evidence>
<dbReference type="EMBL" id="JAESVP010000002">
    <property type="protein sequence ID" value="MBL4927250.1"/>
    <property type="molecule type" value="Genomic_DNA"/>
</dbReference>